<dbReference type="GO" id="GO:0004190">
    <property type="term" value="F:aspartic-type endopeptidase activity"/>
    <property type="evidence" value="ECO:0007669"/>
    <property type="project" value="UniProtKB-EC"/>
</dbReference>
<keyword evidence="3" id="KW-0378">Hydrolase</keyword>
<feature type="domain" description="Prepilin peptidase A24 N-terminal" evidence="2">
    <location>
        <begin position="14"/>
        <end position="88"/>
    </location>
</feature>
<dbReference type="GO" id="GO:0006465">
    <property type="term" value="P:signal peptide processing"/>
    <property type="evidence" value="ECO:0007669"/>
    <property type="project" value="TreeGrafter"/>
</dbReference>
<keyword evidence="3" id="KW-0489">Methyltransferase</keyword>
<dbReference type="Pfam" id="PF06750">
    <property type="entry name" value="A24_N_bact"/>
    <property type="match status" value="1"/>
</dbReference>
<dbReference type="EC" id="2.1.1.-" evidence="3"/>
<dbReference type="InterPro" id="IPR050882">
    <property type="entry name" value="Prepilin_peptidase/N-MTase"/>
</dbReference>
<proteinExistence type="predicted"/>
<dbReference type="PANTHER" id="PTHR30487:SF0">
    <property type="entry name" value="PREPILIN LEADER PEPTIDASE_N-METHYLTRANSFERASE-RELATED"/>
    <property type="match status" value="1"/>
</dbReference>
<dbReference type="AlphaFoldDB" id="A0A846N168"/>
<dbReference type="GO" id="GO:0032259">
    <property type="term" value="P:methylation"/>
    <property type="evidence" value="ECO:0007669"/>
    <property type="project" value="UniProtKB-KW"/>
</dbReference>
<evidence type="ECO:0000256" key="1">
    <source>
        <dbReference type="SAM" id="Phobius"/>
    </source>
</evidence>
<evidence type="ECO:0000313" key="3">
    <source>
        <dbReference type="EMBL" id="NIK88982.1"/>
    </source>
</evidence>
<comment type="caution">
    <text evidence="3">The sequence shown here is derived from an EMBL/GenBank/DDBJ whole genome shotgun (WGS) entry which is preliminary data.</text>
</comment>
<gene>
    <name evidence="3" type="ORF">FHS83_002300</name>
</gene>
<dbReference type="InterPro" id="IPR010627">
    <property type="entry name" value="Prepilin_pept_A24_N"/>
</dbReference>
<dbReference type="Proteomes" id="UP000570514">
    <property type="component" value="Unassembled WGS sequence"/>
</dbReference>
<dbReference type="GO" id="GO:0005886">
    <property type="term" value="C:plasma membrane"/>
    <property type="evidence" value="ECO:0007669"/>
    <property type="project" value="TreeGrafter"/>
</dbReference>
<keyword evidence="1" id="KW-0812">Transmembrane</keyword>
<dbReference type="EC" id="3.4.23.43" evidence="3"/>
<dbReference type="RefSeq" id="WP_167083109.1">
    <property type="nucleotide sequence ID" value="NZ_BAAADC010000001.1"/>
</dbReference>
<accession>A0A846N168</accession>
<feature type="transmembrane region" description="Helical" evidence="1">
    <location>
        <begin position="181"/>
        <end position="203"/>
    </location>
</feature>
<feature type="transmembrane region" description="Helical" evidence="1">
    <location>
        <begin position="7"/>
        <end position="26"/>
    </location>
</feature>
<keyword evidence="3" id="KW-0808">Transferase</keyword>
<protein>
    <submittedName>
        <fullName evidence="3">Leader peptidase (Prepilin peptidase)/N-methyltransferase</fullName>
        <ecNumber evidence="3">2.1.1.-</ecNumber>
        <ecNumber evidence="3">3.4.23.43</ecNumber>
    </submittedName>
</protein>
<sequence length="237" mass="25339">MTADPQLWLSLFLIAPIVGSFLGVVIQRLPDGQPILWARSKCDSCSHSLSWYDLFPIFSWIFLRGRCRYCGAKLGVFFPAIELAALLPVAAGLSITVPSVKSVLLGWAIIPILVLDCTGRPVTLVLGLALALLGLATHMAWATVVSMAIALPVAGLVACLHEDNISTSAARGILPLGLATWLHGTQVIATIAMSALLVVPIAIWGNRLPAAIEHISWRSPAILCAWLTCLYGPIFLV</sequence>
<dbReference type="PANTHER" id="PTHR30487">
    <property type="entry name" value="TYPE 4 PREPILIN-LIKE PROTEINS LEADER PEPTIDE-PROCESSING ENZYME"/>
    <property type="match status" value="1"/>
</dbReference>
<feature type="transmembrane region" description="Helical" evidence="1">
    <location>
        <begin position="75"/>
        <end position="95"/>
    </location>
</feature>
<evidence type="ECO:0000259" key="2">
    <source>
        <dbReference type="Pfam" id="PF06750"/>
    </source>
</evidence>
<keyword evidence="1" id="KW-1133">Transmembrane helix</keyword>
<name>A0A846N168_9PROT</name>
<evidence type="ECO:0000313" key="4">
    <source>
        <dbReference type="Proteomes" id="UP000570514"/>
    </source>
</evidence>
<feature type="transmembrane region" description="Helical" evidence="1">
    <location>
        <begin position="215"/>
        <end position="236"/>
    </location>
</feature>
<dbReference type="GO" id="GO:0008168">
    <property type="term" value="F:methyltransferase activity"/>
    <property type="evidence" value="ECO:0007669"/>
    <property type="project" value="UniProtKB-KW"/>
</dbReference>
<feature type="transmembrane region" description="Helical" evidence="1">
    <location>
        <begin position="107"/>
        <end position="133"/>
    </location>
</feature>
<organism evidence="3 4">
    <name type="scientific">Rhizomicrobium palustre</name>
    <dbReference type="NCBI Taxonomy" id="189966"/>
    <lineage>
        <taxon>Bacteria</taxon>
        <taxon>Pseudomonadati</taxon>
        <taxon>Pseudomonadota</taxon>
        <taxon>Alphaproteobacteria</taxon>
        <taxon>Micropepsales</taxon>
        <taxon>Micropepsaceae</taxon>
        <taxon>Rhizomicrobium</taxon>
    </lineage>
</organism>
<dbReference type="EMBL" id="JAASRM010000001">
    <property type="protein sequence ID" value="NIK88982.1"/>
    <property type="molecule type" value="Genomic_DNA"/>
</dbReference>
<reference evidence="3 4" key="1">
    <citation type="submission" date="2020-03" db="EMBL/GenBank/DDBJ databases">
        <title>Genomic Encyclopedia of Type Strains, Phase IV (KMG-IV): sequencing the most valuable type-strain genomes for metagenomic binning, comparative biology and taxonomic classification.</title>
        <authorList>
            <person name="Goeker M."/>
        </authorList>
    </citation>
    <scope>NUCLEOTIDE SEQUENCE [LARGE SCALE GENOMIC DNA]</scope>
    <source>
        <strain evidence="3 4">DSM 19867</strain>
    </source>
</reference>
<keyword evidence="4" id="KW-1185">Reference proteome</keyword>
<keyword evidence="1" id="KW-0472">Membrane</keyword>
<feature type="transmembrane region" description="Helical" evidence="1">
    <location>
        <begin position="140"/>
        <end position="161"/>
    </location>
</feature>